<dbReference type="SUPFAM" id="SSF50998">
    <property type="entry name" value="Quinoprotein alcohol dehydrogenase-like"/>
    <property type="match status" value="1"/>
</dbReference>
<proteinExistence type="predicted"/>
<keyword evidence="1" id="KW-0812">Transmembrane</keyword>
<dbReference type="InterPro" id="IPR011047">
    <property type="entry name" value="Quinoprotein_ADH-like_sf"/>
</dbReference>
<dbReference type="Gene3D" id="2.130.10.10">
    <property type="entry name" value="YVTN repeat-like/Quinoprotein amine dehydrogenase"/>
    <property type="match status" value="1"/>
</dbReference>
<feature type="domain" description="Pyrrolo-quinoline quinone repeat" evidence="2">
    <location>
        <begin position="404"/>
        <end position="474"/>
    </location>
</feature>
<dbReference type="PANTHER" id="PTHR34512">
    <property type="entry name" value="CELL SURFACE PROTEIN"/>
    <property type="match status" value="1"/>
</dbReference>
<dbReference type="Pfam" id="PF13360">
    <property type="entry name" value="PQQ_2"/>
    <property type="match status" value="3"/>
</dbReference>
<dbReference type="PANTHER" id="PTHR34512:SF30">
    <property type="entry name" value="OUTER MEMBRANE PROTEIN ASSEMBLY FACTOR BAMB"/>
    <property type="match status" value="1"/>
</dbReference>
<protein>
    <recommendedName>
        <fullName evidence="2">Pyrrolo-quinoline quinone repeat domain-containing protein</fullName>
    </recommendedName>
</protein>
<dbReference type="InterPro" id="IPR015943">
    <property type="entry name" value="WD40/YVTN_repeat-like_dom_sf"/>
</dbReference>
<keyword evidence="1" id="KW-1133">Transmembrane helix</keyword>
<feature type="domain" description="Pyrrolo-quinoline quinone repeat" evidence="2">
    <location>
        <begin position="259"/>
        <end position="373"/>
    </location>
</feature>
<keyword evidence="1" id="KW-0472">Membrane</keyword>
<dbReference type="AlphaFoldDB" id="A0A4P6JJ48"/>
<sequence length="480" mass="51715">MIDNNEQFYPDMVDEQVTHILSGTRNDTTNRANARLIHGLKKIYAEDAQRLERIWERISHEAAIYELDTPVPGQQLSLPRPAELRPQPRHFSVWMVSGLVATLFIASSLLLFMSFNRSLSALGSQSRASGTASAFYLLLPSGVAKVDARTGHIIWHYSSPSGTAAIQLVHGPLVTKDTIFMPASDSTAYALDADRGTQRWSVTLEGLIPGAKPQLVDNVLYLTGATGIYALNPANGKLLHRYNLPPSHTSSSILLFPAAVGDGMLYIADIDKLSAVSLTDGKVVWSKTQGTGFGQPIFQDGVLYVAGKDKTSRSYVYAFKAASGEQLWKSTAAASICSILASSTAIYCGDRSGNLYAFSKEDGKTILNKAISGFSGRLIGLDSSTLYVNLEGPGSPTSASSSVSSIAALDANTGNLQWKYSDINQPPTSYWGKPEFAHSILQAYIQNGIICVTEEDGVAFALDSQGKLLWQNTSTISTGK</sequence>
<dbReference type="OrthoDB" id="163813at2"/>
<evidence type="ECO:0000313" key="4">
    <source>
        <dbReference type="Proteomes" id="UP000290365"/>
    </source>
</evidence>
<gene>
    <name evidence="3" type="ORF">EPA93_03150</name>
</gene>
<dbReference type="InterPro" id="IPR018391">
    <property type="entry name" value="PQQ_b-propeller_rpt"/>
</dbReference>
<dbReference type="Gene3D" id="2.40.10.480">
    <property type="match status" value="1"/>
</dbReference>
<feature type="transmembrane region" description="Helical" evidence="1">
    <location>
        <begin position="93"/>
        <end position="115"/>
    </location>
</feature>
<keyword evidence="4" id="KW-1185">Reference proteome</keyword>
<dbReference type="Proteomes" id="UP000290365">
    <property type="component" value="Chromosome"/>
</dbReference>
<dbReference type="SMART" id="SM00564">
    <property type="entry name" value="PQQ"/>
    <property type="match status" value="7"/>
</dbReference>
<evidence type="ECO:0000256" key="1">
    <source>
        <dbReference type="SAM" id="Phobius"/>
    </source>
</evidence>
<evidence type="ECO:0000313" key="3">
    <source>
        <dbReference type="EMBL" id="QBD75043.1"/>
    </source>
</evidence>
<accession>A0A4P6JJ48</accession>
<dbReference type="RefSeq" id="WP_129885642.1">
    <property type="nucleotide sequence ID" value="NZ_CP035758.1"/>
</dbReference>
<dbReference type="EMBL" id="CP035758">
    <property type="protein sequence ID" value="QBD75043.1"/>
    <property type="molecule type" value="Genomic_DNA"/>
</dbReference>
<name>A0A4P6JJ48_KTERU</name>
<dbReference type="InterPro" id="IPR002372">
    <property type="entry name" value="PQQ_rpt_dom"/>
</dbReference>
<reference evidence="3 4" key="1">
    <citation type="submission" date="2019-01" db="EMBL/GenBank/DDBJ databases">
        <title>Ktedonosporobacter rubrisoli SCAWS-G2.</title>
        <authorList>
            <person name="Huang Y."/>
            <person name="Yan B."/>
        </authorList>
    </citation>
    <scope>NUCLEOTIDE SEQUENCE [LARGE SCALE GENOMIC DNA]</scope>
    <source>
        <strain evidence="3 4">SCAWS-G2</strain>
    </source>
</reference>
<dbReference type="KEGG" id="kbs:EPA93_03150"/>
<organism evidence="3 4">
    <name type="scientific">Ktedonosporobacter rubrisoli</name>
    <dbReference type="NCBI Taxonomy" id="2509675"/>
    <lineage>
        <taxon>Bacteria</taxon>
        <taxon>Bacillati</taxon>
        <taxon>Chloroflexota</taxon>
        <taxon>Ktedonobacteria</taxon>
        <taxon>Ktedonobacterales</taxon>
        <taxon>Ktedonosporobacteraceae</taxon>
        <taxon>Ktedonosporobacter</taxon>
    </lineage>
</organism>
<evidence type="ECO:0000259" key="2">
    <source>
        <dbReference type="Pfam" id="PF13360"/>
    </source>
</evidence>
<feature type="domain" description="Pyrrolo-quinoline quinone repeat" evidence="2">
    <location>
        <begin position="143"/>
        <end position="252"/>
    </location>
</feature>